<evidence type="ECO:0000313" key="1">
    <source>
        <dbReference type="EMBL" id="ONK70725.1"/>
    </source>
</evidence>
<dbReference type="EMBL" id="CM007384">
    <property type="protein sequence ID" value="ONK70725.1"/>
    <property type="molecule type" value="Genomic_DNA"/>
</dbReference>
<evidence type="ECO:0000313" key="2">
    <source>
        <dbReference type="Proteomes" id="UP000243459"/>
    </source>
</evidence>
<gene>
    <name evidence="1" type="ORF">A4U43_C04F870</name>
</gene>
<dbReference type="AlphaFoldDB" id="A0A5P1EXA5"/>
<protein>
    <submittedName>
        <fullName evidence="1">Uncharacterized protein</fullName>
    </submittedName>
</protein>
<proteinExistence type="predicted"/>
<organism evidence="1 2">
    <name type="scientific">Asparagus officinalis</name>
    <name type="common">Garden asparagus</name>
    <dbReference type="NCBI Taxonomy" id="4686"/>
    <lineage>
        <taxon>Eukaryota</taxon>
        <taxon>Viridiplantae</taxon>
        <taxon>Streptophyta</taxon>
        <taxon>Embryophyta</taxon>
        <taxon>Tracheophyta</taxon>
        <taxon>Spermatophyta</taxon>
        <taxon>Magnoliopsida</taxon>
        <taxon>Liliopsida</taxon>
        <taxon>Asparagales</taxon>
        <taxon>Asparagaceae</taxon>
        <taxon>Asparagoideae</taxon>
        <taxon>Asparagus</taxon>
    </lineage>
</organism>
<keyword evidence="2" id="KW-1185">Reference proteome</keyword>
<accession>A0A5P1EXA5</accession>
<reference evidence="2" key="1">
    <citation type="journal article" date="2017" name="Nat. Commun.">
        <title>The asparagus genome sheds light on the origin and evolution of a young Y chromosome.</title>
        <authorList>
            <person name="Harkess A."/>
            <person name="Zhou J."/>
            <person name="Xu C."/>
            <person name="Bowers J.E."/>
            <person name="Van der Hulst R."/>
            <person name="Ayyampalayam S."/>
            <person name="Mercati F."/>
            <person name="Riccardi P."/>
            <person name="McKain M.R."/>
            <person name="Kakrana A."/>
            <person name="Tang H."/>
            <person name="Ray J."/>
            <person name="Groenendijk J."/>
            <person name="Arikit S."/>
            <person name="Mathioni S.M."/>
            <person name="Nakano M."/>
            <person name="Shan H."/>
            <person name="Telgmann-Rauber A."/>
            <person name="Kanno A."/>
            <person name="Yue Z."/>
            <person name="Chen H."/>
            <person name="Li W."/>
            <person name="Chen Y."/>
            <person name="Xu X."/>
            <person name="Zhang Y."/>
            <person name="Luo S."/>
            <person name="Chen H."/>
            <person name="Gao J."/>
            <person name="Mao Z."/>
            <person name="Pires J.C."/>
            <person name="Luo M."/>
            <person name="Kudrna D."/>
            <person name="Wing R.A."/>
            <person name="Meyers B.C."/>
            <person name="Yi K."/>
            <person name="Kong H."/>
            <person name="Lavrijsen P."/>
            <person name="Sunseri F."/>
            <person name="Falavigna A."/>
            <person name="Ye Y."/>
            <person name="Leebens-Mack J.H."/>
            <person name="Chen G."/>
        </authorList>
    </citation>
    <scope>NUCLEOTIDE SEQUENCE [LARGE SCALE GENOMIC DNA]</scope>
    <source>
        <strain evidence="2">cv. DH0086</strain>
    </source>
</reference>
<dbReference type="Gramene" id="ONK70725">
    <property type="protein sequence ID" value="ONK70725"/>
    <property type="gene ID" value="A4U43_C04F870"/>
</dbReference>
<sequence length="112" mass="12935">MLHIAFVVRDAMHVCVLDDSRSGRYVLRFRKSMGEIMGKLSCSMVLVDIPAFHPDLDIIFLQLQYKGCSNEIMPEILFSYHWGSGKLEEICIRKNVEPMFAYAPCYNDDLKL</sequence>
<name>A0A5P1EXA5_ASPOF</name>
<dbReference type="Proteomes" id="UP000243459">
    <property type="component" value="Chromosome 4"/>
</dbReference>